<evidence type="ECO:0000313" key="5">
    <source>
        <dbReference type="Proteomes" id="UP001238155"/>
    </source>
</evidence>
<sequence>MIYVPKQGATVASAQTAVAPAEPQTSLTANASGADGSKVNLNTATKEQLMQVDGIGDKKATKIIEYRQQHGSFKQLSELKDISGIGDKTYQKLSKSLTI</sequence>
<dbReference type="GO" id="GO:0015628">
    <property type="term" value="P:protein secretion by the type II secretion system"/>
    <property type="evidence" value="ECO:0007669"/>
    <property type="project" value="TreeGrafter"/>
</dbReference>
<dbReference type="GO" id="GO:0003677">
    <property type="term" value="F:DNA binding"/>
    <property type="evidence" value="ECO:0007669"/>
    <property type="project" value="InterPro"/>
</dbReference>
<dbReference type="Pfam" id="PF12836">
    <property type="entry name" value="HHH_3"/>
    <property type="match status" value="1"/>
</dbReference>
<dbReference type="InterPro" id="IPR003583">
    <property type="entry name" value="Hlx-hairpin-Hlx_DNA-bd_motif"/>
</dbReference>
<feature type="domain" description="Helix-hairpin-helix DNA-binding motif class 1" evidence="1">
    <location>
        <begin position="77"/>
        <end position="96"/>
    </location>
</feature>
<dbReference type="InterPro" id="IPR004509">
    <property type="entry name" value="Competence_ComEA_HhH"/>
</dbReference>
<gene>
    <name evidence="2" type="ORF">Lani381_1613</name>
    <name evidence="3" type="ORF">QFF56_03965</name>
</gene>
<dbReference type="EMBL" id="CP123751">
    <property type="protein sequence ID" value="WHQ80853.1"/>
    <property type="molecule type" value="Genomic_DNA"/>
</dbReference>
<dbReference type="AlphaFoldDB" id="A0AAJ6K286"/>
<reference evidence="2 4" key="1">
    <citation type="submission" date="2014-04" db="EMBL/GenBank/DDBJ databases">
        <title>Draft Genome Sequence of Lactobacillus animalis 381-IL-28.</title>
        <authorList>
            <person name="Sturino J.M."/>
            <person name="Rajendran M."/>
            <person name="Altermann E."/>
        </authorList>
    </citation>
    <scope>NUCLEOTIDE SEQUENCE [LARGE SCALE GENOMIC DNA]</scope>
    <source>
        <strain evidence="2 4">381-IL-28</strain>
    </source>
</reference>
<dbReference type="Gene3D" id="1.10.150.280">
    <property type="entry name" value="AF1531-like domain"/>
    <property type="match status" value="1"/>
</dbReference>
<feature type="domain" description="Helix-hairpin-helix DNA-binding motif class 1" evidence="1">
    <location>
        <begin position="47"/>
        <end position="66"/>
    </location>
</feature>
<accession>A0AAJ6K286</accession>
<dbReference type="InterPro" id="IPR010994">
    <property type="entry name" value="RuvA_2-like"/>
</dbReference>
<dbReference type="PANTHER" id="PTHR21180">
    <property type="entry name" value="ENDONUCLEASE/EXONUCLEASE/PHOSPHATASE FAMILY DOMAIN-CONTAINING PROTEIN 1"/>
    <property type="match status" value="1"/>
</dbReference>
<dbReference type="SMART" id="SM00278">
    <property type="entry name" value="HhH1"/>
    <property type="match status" value="2"/>
</dbReference>
<dbReference type="GeneID" id="61226294"/>
<dbReference type="RefSeq" id="WP_035448988.1">
    <property type="nucleotide sequence ID" value="NZ_CABIZJ010000003.1"/>
</dbReference>
<evidence type="ECO:0000259" key="1">
    <source>
        <dbReference type="SMART" id="SM00278"/>
    </source>
</evidence>
<dbReference type="InterPro" id="IPR051675">
    <property type="entry name" value="Endo/Exo/Phosphatase_dom_1"/>
</dbReference>
<evidence type="ECO:0000313" key="3">
    <source>
        <dbReference type="EMBL" id="WHQ80853.1"/>
    </source>
</evidence>
<dbReference type="Proteomes" id="UP001238155">
    <property type="component" value="Chromosome"/>
</dbReference>
<proteinExistence type="predicted"/>
<protein>
    <submittedName>
        <fullName evidence="2">ComEA protein</fullName>
    </submittedName>
    <submittedName>
        <fullName evidence="3">Helix-hairpin-helix domain-containing protein</fullName>
    </submittedName>
</protein>
<dbReference type="Proteomes" id="UP000027129">
    <property type="component" value="Unassembled WGS sequence"/>
</dbReference>
<reference evidence="3" key="2">
    <citation type="submission" date="2023-04" db="EMBL/GenBank/DDBJ databases">
        <title>Four porcine-derived lactic acid bacteria strains analyses and their evaluation as potential probiotics based on genomics.</title>
        <authorList>
            <person name="Niu D."/>
        </authorList>
    </citation>
    <scope>NUCLEOTIDE SEQUENCE</scope>
    <source>
        <strain evidence="3">ZSB1</strain>
    </source>
</reference>
<evidence type="ECO:0000313" key="4">
    <source>
        <dbReference type="Proteomes" id="UP000027129"/>
    </source>
</evidence>
<dbReference type="GO" id="GO:0006281">
    <property type="term" value="P:DNA repair"/>
    <property type="evidence" value="ECO:0007669"/>
    <property type="project" value="InterPro"/>
</dbReference>
<organism evidence="3 5">
    <name type="scientific">Ligilactobacillus animalis</name>
    <dbReference type="NCBI Taxonomy" id="1605"/>
    <lineage>
        <taxon>Bacteria</taxon>
        <taxon>Bacillati</taxon>
        <taxon>Bacillota</taxon>
        <taxon>Bacilli</taxon>
        <taxon>Lactobacillales</taxon>
        <taxon>Lactobacillaceae</taxon>
        <taxon>Ligilactobacillus</taxon>
    </lineage>
</organism>
<dbReference type="PANTHER" id="PTHR21180:SF32">
    <property type="entry name" value="ENDONUCLEASE_EXONUCLEASE_PHOSPHATASE FAMILY DOMAIN-CONTAINING PROTEIN 1"/>
    <property type="match status" value="1"/>
</dbReference>
<dbReference type="EMBL" id="JMHU01000021">
    <property type="protein sequence ID" value="KDA45435.1"/>
    <property type="molecule type" value="Genomic_DNA"/>
</dbReference>
<keyword evidence="4" id="KW-1185">Reference proteome</keyword>
<dbReference type="SUPFAM" id="SSF47781">
    <property type="entry name" value="RuvA domain 2-like"/>
    <property type="match status" value="1"/>
</dbReference>
<dbReference type="GO" id="GO:0015627">
    <property type="term" value="C:type II protein secretion system complex"/>
    <property type="evidence" value="ECO:0007669"/>
    <property type="project" value="TreeGrafter"/>
</dbReference>
<name>A0AAJ6K286_9LACO</name>
<evidence type="ECO:0000313" key="2">
    <source>
        <dbReference type="EMBL" id="KDA45435.1"/>
    </source>
</evidence>
<dbReference type="NCBIfam" id="TIGR00426">
    <property type="entry name" value="competence protein ComEA helix-hairpin-helix repeat region"/>
    <property type="match status" value="1"/>
</dbReference>